<dbReference type="EMBL" id="JACTNF010000009">
    <property type="protein sequence ID" value="MBO1075044.1"/>
    <property type="molecule type" value="Genomic_DNA"/>
</dbReference>
<dbReference type="Gene3D" id="1.25.40.380">
    <property type="entry name" value="Protein of unknown function DUF1810"/>
    <property type="match status" value="1"/>
</dbReference>
<gene>
    <name evidence="1" type="ORF">IAI60_10530</name>
</gene>
<evidence type="ECO:0000313" key="2">
    <source>
        <dbReference type="Proteomes" id="UP001518990"/>
    </source>
</evidence>
<comment type="caution">
    <text evidence="1">The sequence shown here is derived from an EMBL/GenBank/DDBJ whole genome shotgun (WGS) entry which is preliminary data.</text>
</comment>
<dbReference type="SUPFAM" id="SSF140736">
    <property type="entry name" value="Rv1873-like"/>
    <property type="match status" value="1"/>
</dbReference>
<dbReference type="RefSeq" id="WP_207446979.1">
    <property type="nucleotide sequence ID" value="NZ_CP061091.1"/>
</dbReference>
<name>A0ABS3KC37_9PROT</name>
<dbReference type="InterPro" id="IPR036287">
    <property type="entry name" value="Rv1873-like_sf"/>
</dbReference>
<reference evidence="1 2" key="1">
    <citation type="submission" date="2020-09" db="EMBL/GenBank/DDBJ databases">
        <title>Roseomonas.</title>
        <authorList>
            <person name="Zhu W."/>
        </authorList>
    </citation>
    <scope>NUCLEOTIDE SEQUENCE [LARGE SCALE GENOMIC DNA]</scope>
    <source>
        <strain evidence="1 2">1311</strain>
    </source>
</reference>
<dbReference type="PIRSF" id="PIRSF008546">
    <property type="entry name" value="UCP008546"/>
    <property type="match status" value="1"/>
</dbReference>
<accession>A0ABS3KC37</accession>
<dbReference type="InterPro" id="IPR014937">
    <property type="entry name" value="DUF1810"/>
</dbReference>
<proteinExistence type="predicted"/>
<keyword evidence="2" id="KW-1185">Reference proteome</keyword>
<organism evidence="1 2">
    <name type="scientific">Roseomonas marmotae</name>
    <dbReference type="NCBI Taxonomy" id="2768161"/>
    <lineage>
        <taxon>Bacteria</taxon>
        <taxon>Pseudomonadati</taxon>
        <taxon>Pseudomonadota</taxon>
        <taxon>Alphaproteobacteria</taxon>
        <taxon>Acetobacterales</taxon>
        <taxon>Roseomonadaceae</taxon>
        <taxon>Roseomonas</taxon>
    </lineage>
</organism>
<dbReference type="Proteomes" id="UP001518990">
    <property type="component" value="Unassembled WGS sequence"/>
</dbReference>
<evidence type="ECO:0000313" key="1">
    <source>
        <dbReference type="EMBL" id="MBO1075044.1"/>
    </source>
</evidence>
<dbReference type="Pfam" id="PF08837">
    <property type="entry name" value="DUF1810"/>
    <property type="match status" value="1"/>
</dbReference>
<protein>
    <submittedName>
        <fullName evidence="1">DUF1810 domain-containing protein</fullName>
    </submittedName>
</protein>
<sequence length="143" mass="16433">MSEAFDLGRFLRAQEPVLEQVRRELREGQKRSHWMWFIFPQLRGLGQSEMAWRYGIASREEARVYLEHPLLGPRLRECTALVLAAGRPLRQMLGSPDDLKFHSCMSLFAAVAPEESVFREALARYFGGTPDPRTVEMLRAPEG</sequence>